<dbReference type="Proteomes" id="UP000306426">
    <property type="component" value="Unassembled WGS sequence"/>
</dbReference>
<name>A0A4T2GZ18_STRSU</name>
<reference evidence="2 3" key="1">
    <citation type="submission" date="2019-04" db="EMBL/GenBank/DDBJ databases">
        <title>Genome analysis of Streptococcus suis strain WUSS286.</title>
        <authorList>
            <person name="Chen H."/>
            <person name="Gao X."/>
            <person name="Wu Z."/>
        </authorList>
    </citation>
    <scope>NUCLEOTIDE SEQUENCE [LARGE SCALE GENOMIC DNA]</scope>
    <source>
        <strain evidence="2 3">WUSS286</strain>
    </source>
</reference>
<dbReference type="AlphaFoldDB" id="A0A4T2GZ18"/>
<dbReference type="InterPro" id="IPR006540">
    <property type="entry name" value="Lactococcin_972"/>
</dbReference>
<evidence type="ECO:0000313" key="3">
    <source>
        <dbReference type="Proteomes" id="UP000306426"/>
    </source>
</evidence>
<dbReference type="RefSeq" id="WP_136670398.1">
    <property type="nucleotide sequence ID" value="NZ_JAGFQV010000004.1"/>
</dbReference>
<feature type="region of interest" description="Disordered" evidence="1">
    <location>
        <begin position="62"/>
        <end position="82"/>
    </location>
</feature>
<organism evidence="2 3">
    <name type="scientific">Streptococcus suis</name>
    <dbReference type="NCBI Taxonomy" id="1307"/>
    <lineage>
        <taxon>Bacteria</taxon>
        <taxon>Bacillati</taxon>
        <taxon>Bacillota</taxon>
        <taxon>Bacilli</taxon>
        <taxon>Lactobacillales</taxon>
        <taxon>Streptococcaceae</taxon>
        <taxon>Streptococcus</taxon>
    </lineage>
</organism>
<gene>
    <name evidence="2" type="ORF">E8L09_02840</name>
</gene>
<dbReference type="Pfam" id="PF09683">
    <property type="entry name" value="Lactococcin_972"/>
    <property type="match status" value="1"/>
</dbReference>
<sequence>MLKPKTVIFSTLLLGTLIAPLTVLAAPYLGGNWSYGGHHDPNNWGAFSNFYHPSSSHWSRVVRDSDSSSRKGTAGPGGTSRAFINTNFGEVAYFSADLSD</sequence>
<evidence type="ECO:0000313" key="2">
    <source>
        <dbReference type="EMBL" id="TII04889.1"/>
    </source>
</evidence>
<proteinExistence type="predicted"/>
<dbReference type="Gene3D" id="2.60.40.2850">
    <property type="match status" value="1"/>
</dbReference>
<comment type="caution">
    <text evidence="2">The sequence shown here is derived from an EMBL/GenBank/DDBJ whole genome shotgun (WGS) entry which is preliminary data.</text>
</comment>
<evidence type="ECO:0000256" key="1">
    <source>
        <dbReference type="SAM" id="MobiDB-lite"/>
    </source>
</evidence>
<dbReference type="EMBL" id="SSXK01000006">
    <property type="protein sequence ID" value="TII04889.1"/>
    <property type="molecule type" value="Genomic_DNA"/>
</dbReference>
<protein>
    <submittedName>
        <fullName evidence="2">Lactococcin 972 family bacteriocin</fullName>
    </submittedName>
</protein>
<accession>A0A4T2GZ18</accession>